<dbReference type="GeneID" id="13442669"/>
<dbReference type="GO" id="GO:0016671">
    <property type="term" value="F:oxidoreductase activity, acting on a sulfur group of donors, disulfide as acceptor"/>
    <property type="evidence" value="ECO:0007669"/>
    <property type="project" value="InterPro"/>
</dbReference>
<dbReference type="EMBL" id="FR823389">
    <property type="protein sequence ID" value="CBZ52797.1"/>
    <property type="molecule type" value="Genomic_DNA"/>
</dbReference>
<comment type="subcellular location">
    <subcellularLocation>
        <location evidence="1">Secreted</location>
    </subcellularLocation>
</comment>
<keyword evidence="3" id="KW-0964">Secreted</keyword>
<dbReference type="PANTHER" id="PTHR13234">
    <property type="entry name" value="GAMMA-INTERFERON INDUCIBLE LYSOSOMAL THIOL REDUCTASE GILT"/>
    <property type="match status" value="1"/>
</dbReference>
<dbReference type="OrthoDB" id="328173at2759"/>
<sequence length="164" mass="18333">MKLSWLLGLAAAAGSFIGVFAASVKSVPRQAQTRFDSQKNDKIKVDIMYESMCPFCQRLLTKQLPHIMKSDLADYIDLRLYPYGNAVEHGDQIECQHGPEECHLNKVSACAIRELHTDPSQITNVLTCLESIKGSPDTEWRQCLTEAGDKKAAIQGKRWLLIPS</sequence>
<dbReference type="RefSeq" id="XP_003882829.1">
    <property type="nucleotide sequence ID" value="XM_003882780.1"/>
</dbReference>
<evidence type="ECO:0000256" key="4">
    <source>
        <dbReference type="ARBA" id="ARBA00022729"/>
    </source>
</evidence>
<dbReference type="Proteomes" id="UP000007494">
    <property type="component" value="Chromosome VIIb"/>
</dbReference>
<evidence type="ECO:0000313" key="7">
    <source>
        <dbReference type="EMBL" id="CBZ52797.1"/>
    </source>
</evidence>
<dbReference type="OMA" id="FHIQGEN"/>
<name>F0VGF3_NEOCL</name>
<feature type="chain" id="PRO_5007655134" evidence="6">
    <location>
        <begin position="22"/>
        <end position="164"/>
    </location>
</feature>
<dbReference type="GO" id="GO:0005576">
    <property type="term" value="C:extracellular region"/>
    <property type="evidence" value="ECO:0007669"/>
    <property type="project" value="UniProtKB-SubCell"/>
</dbReference>
<reference evidence="9" key="3">
    <citation type="journal article" date="2012" name="PLoS Pathog.">
        <title>Comparative genomics of the apicomplexan parasites Toxoplasma gondii and Neospora caninum: Coccidia differing in host range and transmission strategy.</title>
        <authorList>
            <person name="Reid A.J."/>
            <person name="Vermont S.J."/>
            <person name="Cotton J.A."/>
            <person name="Harris D."/>
            <person name="Hill-Cawthorne G.A."/>
            <person name="Konen-Waisman S."/>
            <person name="Latham S.M."/>
            <person name="Mourier T."/>
            <person name="Norton R."/>
            <person name="Quail M.A."/>
            <person name="Sanders M."/>
            <person name="Shanmugam D."/>
            <person name="Sohal A."/>
            <person name="Wasmuth J.D."/>
            <person name="Brunk B."/>
            <person name="Grigg M.E."/>
            <person name="Howard J.C."/>
            <person name="Parkinson J."/>
            <person name="Roos D.S."/>
            <person name="Trees A.J."/>
            <person name="Berriman M."/>
            <person name="Pain A."/>
            <person name="Wastling J.M."/>
        </authorList>
    </citation>
    <scope>NUCLEOTIDE SEQUENCE [LARGE SCALE GENOMIC DNA]</scope>
    <source>
        <strain evidence="9">Liverpool</strain>
    </source>
</reference>
<reference evidence="7" key="1">
    <citation type="submission" date="2011-02" db="EMBL/GenBank/DDBJ databases">
        <authorList>
            <person name="Aslett M."/>
        </authorList>
    </citation>
    <scope>NUCLEOTIDE SEQUENCE</scope>
    <source>
        <strain evidence="7">Liverpool</strain>
    </source>
</reference>
<dbReference type="AlphaFoldDB" id="F0VGF3"/>
<dbReference type="EMBL" id="LN714482">
    <property type="protein sequence ID" value="CEL66779.1"/>
    <property type="molecule type" value="Genomic_DNA"/>
</dbReference>
<protein>
    <submittedName>
        <fullName evidence="8">GILT domain-containing protein</fullName>
    </submittedName>
</protein>
<dbReference type="eggNOG" id="KOG3160">
    <property type="taxonomic scope" value="Eukaryota"/>
</dbReference>
<feature type="signal peptide" evidence="6">
    <location>
        <begin position="1"/>
        <end position="21"/>
    </location>
</feature>
<proteinExistence type="inferred from homology"/>
<evidence type="ECO:0000256" key="6">
    <source>
        <dbReference type="SAM" id="SignalP"/>
    </source>
</evidence>
<dbReference type="VEuPathDB" id="ToxoDB:NCLIV_025860"/>
<keyword evidence="4 6" id="KW-0732">Signal</keyword>
<dbReference type="PANTHER" id="PTHR13234:SF8">
    <property type="entry name" value="GAMMA-INTERFERON-INDUCIBLE LYSOSOMAL THIOL REDUCTASE"/>
    <property type="match status" value="1"/>
</dbReference>
<dbReference type="InParanoid" id="F0VGF3"/>
<evidence type="ECO:0000256" key="3">
    <source>
        <dbReference type="ARBA" id="ARBA00022525"/>
    </source>
</evidence>
<comment type="similarity">
    <text evidence="2">Belongs to the GILT family.</text>
</comment>
<keyword evidence="5" id="KW-0325">Glycoprotein</keyword>
<dbReference type="Pfam" id="PF03227">
    <property type="entry name" value="GILT"/>
    <property type="match status" value="1"/>
</dbReference>
<organism evidence="7 9">
    <name type="scientific">Neospora caninum (strain Liverpool)</name>
    <dbReference type="NCBI Taxonomy" id="572307"/>
    <lineage>
        <taxon>Eukaryota</taxon>
        <taxon>Sar</taxon>
        <taxon>Alveolata</taxon>
        <taxon>Apicomplexa</taxon>
        <taxon>Conoidasida</taxon>
        <taxon>Coccidia</taxon>
        <taxon>Eucoccidiorida</taxon>
        <taxon>Eimeriorina</taxon>
        <taxon>Sarcocystidae</taxon>
        <taxon>Neospora</taxon>
    </lineage>
</organism>
<keyword evidence="9" id="KW-1185">Reference proteome</keyword>
<evidence type="ECO:0000256" key="5">
    <source>
        <dbReference type="ARBA" id="ARBA00023180"/>
    </source>
</evidence>
<reference evidence="7" key="2">
    <citation type="submission" date="2011-03" db="EMBL/GenBank/DDBJ databases">
        <title>Comparative genomics and transcriptomics of Neospora caninum and Toxoplasma gondii.</title>
        <authorList>
            <person name="Reid A.J."/>
            <person name="Sohal A."/>
            <person name="Harris D."/>
            <person name="Quail M."/>
            <person name="Sanders M."/>
            <person name="Berriman M."/>
            <person name="Wastling J.M."/>
            <person name="Pain A."/>
        </authorList>
    </citation>
    <scope>NUCLEOTIDE SEQUENCE</scope>
    <source>
        <strain evidence="7">Liverpool</strain>
    </source>
</reference>
<accession>F0VGF3</accession>
<evidence type="ECO:0000256" key="1">
    <source>
        <dbReference type="ARBA" id="ARBA00004613"/>
    </source>
</evidence>
<evidence type="ECO:0000313" key="9">
    <source>
        <dbReference type="Proteomes" id="UP000007494"/>
    </source>
</evidence>
<reference evidence="8" key="4">
    <citation type="journal article" date="2015" name="PLoS ONE">
        <title>Comprehensive Evaluation of Toxoplasma gondii VEG and Neospora caninum LIV Genomes with Tachyzoite Stage Transcriptome and Proteome Defines Novel Transcript Features.</title>
        <authorList>
            <person name="Ramaprasad A."/>
            <person name="Mourier T."/>
            <person name="Naeem R."/>
            <person name="Malas T.B."/>
            <person name="Moussa E."/>
            <person name="Panigrahi A."/>
            <person name="Vermont S.J."/>
            <person name="Otto T.D."/>
            <person name="Wastling J."/>
            <person name="Pain A."/>
        </authorList>
    </citation>
    <scope>NUCLEOTIDE SEQUENCE</scope>
    <source>
        <strain evidence="8">Liverpool</strain>
    </source>
</reference>
<gene>
    <name evidence="8" type="ORF">BN1204_025860</name>
    <name evidence="7" type="ORF">NCLIV_025860</name>
</gene>
<evidence type="ECO:0000256" key="2">
    <source>
        <dbReference type="ARBA" id="ARBA00005679"/>
    </source>
</evidence>
<dbReference type="InterPro" id="IPR004911">
    <property type="entry name" value="Interferon-induced_GILT"/>
</dbReference>
<evidence type="ECO:0000313" key="8">
    <source>
        <dbReference type="EMBL" id="CEL66779.1"/>
    </source>
</evidence>